<sequence length="72" mass="8088">MKPRTREKIRYRADTLSAARRKPLPTENQPKAGVATLPQPLFKPSLAIKKAAQTGRPFLTLYRPKFQAARAA</sequence>
<proteinExistence type="predicted"/>
<dbReference type="AlphaFoldDB" id="A0A094YHP7"/>
<organism evidence="2 3">
    <name type="scientific">Acetobacter tropicalis</name>
    <dbReference type="NCBI Taxonomy" id="104102"/>
    <lineage>
        <taxon>Bacteria</taxon>
        <taxon>Pseudomonadati</taxon>
        <taxon>Pseudomonadota</taxon>
        <taxon>Alphaproteobacteria</taxon>
        <taxon>Acetobacterales</taxon>
        <taxon>Acetobacteraceae</taxon>
        <taxon>Acetobacter</taxon>
    </lineage>
</organism>
<dbReference type="Proteomes" id="UP000029448">
    <property type="component" value="Unassembled WGS sequence"/>
</dbReference>
<name>A0A094YHP7_9PROT</name>
<dbReference type="STRING" id="104102.AtDm6_3445"/>
<protein>
    <submittedName>
        <fullName evidence="2">Uncharacterized protein</fullName>
    </submittedName>
</protein>
<dbReference type="EMBL" id="JOKM01000112">
    <property type="protein sequence ID" value="KGB20842.1"/>
    <property type="molecule type" value="Genomic_DNA"/>
</dbReference>
<comment type="caution">
    <text evidence="2">The sequence shown here is derived from an EMBL/GenBank/DDBJ whole genome shotgun (WGS) entry which is preliminary data.</text>
</comment>
<reference evidence="2 3" key="1">
    <citation type="submission" date="2014-06" db="EMBL/GenBank/DDBJ databases">
        <title>Functional and comparative genomic analyses of the Drosophila gut microbiota identify candidate symbiosis factors.</title>
        <authorList>
            <person name="Newell P.D."/>
            <person name="Chaston J.M."/>
            <person name="Douglas A.E."/>
        </authorList>
    </citation>
    <scope>NUCLEOTIDE SEQUENCE [LARGE SCALE GENOMIC DNA]</scope>
    <source>
        <strain evidence="2 3">DmCS_006</strain>
    </source>
</reference>
<keyword evidence="3" id="KW-1185">Reference proteome</keyword>
<feature type="compositionally biased region" description="Basic and acidic residues" evidence="1">
    <location>
        <begin position="1"/>
        <end position="13"/>
    </location>
</feature>
<evidence type="ECO:0000313" key="2">
    <source>
        <dbReference type="EMBL" id="KGB20842.1"/>
    </source>
</evidence>
<gene>
    <name evidence="2" type="ORF">AtDm6_3445</name>
</gene>
<feature type="region of interest" description="Disordered" evidence="1">
    <location>
        <begin position="1"/>
        <end position="37"/>
    </location>
</feature>
<evidence type="ECO:0000313" key="3">
    <source>
        <dbReference type="Proteomes" id="UP000029448"/>
    </source>
</evidence>
<accession>A0A094YHP7</accession>
<evidence type="ECO:0000256" key="1">
    <source>
        <dbReference type="SAM" id="MobiDB-lite"/>
    </source>
</evidence>